<sequence length="146" mass="15372">MKQIKSPMTSPRNFAGLALVMAALLSLSVAATPLAAATDDDSFFTHLHTEKAMANVTVSPGRAGPVEIAIQLETTDETPLAAKAVSVTLVDTQSGRKLAPVEASRDGEDSWHVKVAQLTPGRWMLGLGISISEADHVSVESPILIK</sequence>
<dbReference type="InterPro" id="IPR006311">
    <property type="entry name" value="TAT_signal"/>
</dbReference>
<dbReference type="PROSITE" id="PS51318">
    <property type="entry name" value="TAT"/>
    <property type="match status" value="1"/>
</dbReference>
<dbReference type="RefSeq" id="WP_041959573.1">
    <property type="nucleotide sequence ID" value="NZ_JRPN01000028.1"/>
</dbReference>
<feature type="chain" id="PRO_5002017115" evidence="1">
    <location>
        <begin position="32"/>
        <end position="146"/>
    </location>
</feature>
<protein>
    <submittedName>
        <fullName evidence="2">Uncharacterized protein</fullName>
    </submittedName>
</protein>
<comment type="caution">
    <text evidence="2">The sequence shown here is derived from an EMBL/GenBank/DDBJ whole genome shotgun (WGS) entry which is preliminary data.</text>
</comment>
<keyword evidence="1" id="KW-0732">Signal</keyword>
<organism evidence="2 3">
    <name type="scientific">Bradyrhizobium japonicum</name>
    <dbReference type="NCBI Taxonomy" id="375"/>
    <lineage>
        <taxon>Bacteria</taxon>
        <taxon>Pseudomonadati</taxon>
        <taxon>Pseudomonadota</taxon>
        <taxon>Alphaproteobacteria</taxon>
        <taxon>Hyphomicrobiales</taxon>
        <taxon>Nitrobacteraceae</taxon>
        <taxon>Bradyrhizobium</taxon>
    </lineage>
</organism>
<name>A0A0A3XP55_BRAJP</name>
<dbReference type="Proteomes" id="UP000030377">
    <property type="component" value="Unassembled WGS sequence"/>
</dbReference>
<proteinExistence type="predicted"/>
<reference evidence="2 3" key="1">
    <citation type="submission" date="2014-09" db="EMBL/GenBank/DDBJ databases">
        <title>Draft genome of Bradyrhizobium japonicum Is-34.</title>
        <authorList>
            <person name="Tsurumaru H."/>
            <person name="Yamakawa T."/>
            <person name="Hashimoto S."/>
            <person name="Okizaki K."/>
            <person name="Kanesaki Y."/>
            <person name="Yoshikawa H."/>
            <person name="Yajima S."/>
        </authorList>
    </citation>
    <scope>NUCLEOTIDE SEQUENCE [LARGE SCALE GENOMIC DNA]</scope>
    <source>
        <strain evidence="2 3">Is-34</strain>
    </source>
</reference>
<evidence type="ECO:0000313" key="2">
    <source>
        <dbReference type="EMBL" id="KGT75019.1"/>
    </source>
</evidence>
<dbReference type="STRING" id="375.BKD09_RS25090"/>
<evidence type="ECO:0000256" key="1">
    <source>
        <dbReference type="SAM" id="SignalP"/>
    </source>
</evidence>
<accession>A0A0A3XP55</accession>
<dbReference type="EMBL" id="JRPN01000028">
    <property type="protein sequence ID" value="KGT75019.1"/>
    <property type="molecule type" value="Genomic_DNA"/>
</dbReference>
<gene>
    <name evidence="2" type="ORF">MA20_37415</name>
</gene>
<feature type="signal peptide" evidence="1">
    <location>
        <begin position="1"/>
        <end position="31"/>
    </location>
</feature>
<dbReference type="AlphaFoldDB" id="A0A0A3XP55"/>
<evidence type="ECO:0000313" key="3">
    <source>
        <dbReference type="Proteomes" id="UP000030377"/>
    </source>
</evidence>